<dbReference type="KEGG" id="hdh:G5B40_05525"/>
<gene>
    <name evidence="7" type="ORF">G5B40_05525</name>
</gene>
<reference evidence="7 8" key="1">
    <citation type="submission" date="2020-02" db="EMBL/GenBank/DDBJ databases">
        <title>complete genome sequence of Rhodobacteraceae bacterium.</title>
        <authorList>
            <person name="Park J."/>
            <person name="Kim Y.-S."/>
            <person name="Kim K.-H."/>
        </authorList>
    </citation>
    <scope>NUCLEOTIDE SEQUENCE [LARGE SCALE GENOMIC DNA]</scope>
    <source>
        <strain evidence="7 8">RR4-56</strain>
    </source>
</reference>
<dbReference type="Pfam" id="PF00389">
    <property type="entry name" value="2-Hacid_dh"/>
    <property type="match status" value="1"/>
</dbReference>
<evidence type="ECO:0000313" key="8">
    <source>
        <dbReference type="Proteomes" id="UP000503336"/>
    </source>
</evidence>
<dbReference type="CDD" id="cd12156">
    <property type="entry name" value="HPPR"/>
    <property type="match status" value="1"/>
</dbReference>
<evidence type="ECO:0000256" key="1">
    <source>
        <dbReference type="ARBA" id="ARBA00022857"/>
    </source>
</evidence>
<sequence>MSDILMIGPMHPVCMEEIAKLGTVHRLWEAKDKEAMLDEIGPKIEIVATDGHHGCRPDLMKRLPNLKLISSYGVGYDNIDVPAANAHGARVSNTPDVLNDAMAEITVGLMVALARRIPEADAYTRAGDWAGKGNFPLTAELTGATAGILGLGRIGKEIARRLVPMKMQVVYHGRREQKDQPYRYFPSLIEMAKAADWLVVITPGTSETTKLVDAEVLKALGPEGALVNVARGAVVDEAALVEALKSGTLGGAALDVFEEEPRPHPELLTMPRTILSPHQGSATRRTRQAMGQLVVDNIKAHLKGAPLLTEVKE</sequence>
<proteinExistence type="inferred from homology"/>
<dbReference type="RefSeq" id="WP_165096054.1">
    <property type="nucleotide sequence ID" value="NZ_CP049056.1"/>
</dbReference>
<dbReference type="GO" id="GO:0030267">
    <property type="term" value="F:glyoxylate reductase (NADPH) activity"/>
    <property type="evidence" value="ECO:0007669"/>
    <property type="project" value="TreeGrafter"/>
</dbReference>
<dbReference type="InterPro" id="IPR036291">
    <property type="entry name" value="NAD(P)-bd_dom_sf"/>
</dbReference>
<evidence type="ECO:0000259" key="5">
    <source>
        <dbReference type="Pfam" id="PF00389"/>
    </source>
</evidence>
<keyword evidence="1" id="KW-0521">NADP</keyword>
<name>A0A7L5BZD2_9RHOB</name>
<feature type="domain" description="D-isomer specific 2-hydroxyacid dehydrogenase catalytic" evidence="5">
    <location>
        <begin position="4"/>
        <end position="311"/>
    </location>
</feature>
<evidence type="ECO:0000259" key="6">
    <source>
        <dbReference type="Pfam" id="PF02826"/>
    </source>
</evidence>
<keyword evidence="3" id="KW-0520">NAD</keyword>
<organism evidence="7 8">
    <name type="scientific">Pikeienuella piscinae</name>
    <dbReference type="NCBI Taxonomy" id="2748098"/>
    <lineage>
        <taxon>Bacteria</taxon>
        <taxon>Pseudomonadati</taxon>
        <taxon>Pseudomonadota</taxon>
        <taxon>Alphaproteobacteria</taxon>
        <taxon>Rhodobacterales</taxon>
        <taxon>Paracoccaceae</taxon>
        <taxon>Pikeienuella</taxon>
    </lineage>
</organism>
<dbReference type="Proteomes" id="UP000503336">
    <property type="component" value="Chromosome"/>
</dbReference>
<comment type="similarity">
    <text evidence="4">Belongs to the D-isomer specific 2-hydroxyacid dehydrogenase family.</text>
</comment>
<feature type="domain" description="D-isomer specific 2-hydroxyacid dehydrogenase NAD-binding" evidence="6">
    <location>
        <begin position="107"/>
        <end position="280"/>
    </location>
</feature>
<dbReference type="SUPFAM" id="SSF51735">
    <property type="entry name" value="NAD(P)-binding Rossmann-fold domains"/>
    <property type="match status" value="1"/>
</dbReference>
<dbReference type="PANTHER" id="PTHR10996:SF178">
    <property type="entry name" value="2-HYDROXYACID DEHYDROGENASE YGL185C-RELATED"/>
    <property type="match status" value="1"/>
</dbReference>
<dbReference type="EMBL" id="CP049056">
    <property type="protein sequence ID" value="QIE54959.1"/>
    <property type="molecule type" value="Genomic_DNA"/>
</dbReference>
<protein>
    <submittedName>
        <fullName evidence="7">2-hydroxyacid dehydrogenase</fullName>
    </submittedName>
</protein>
<accession>A0A7L5BZD2</accession>
<dbReference type="InterPro" id="IPR006139">
    <property type="entry name" value="D-isomer_2_OHA_DH_cat_dom"/>
</dbReference>
<keyword evidence="2 4" id="KW-0560">Oxidoreductase</keyword>
<dbReference type="GO" id="GO:0005829">
    <property type="term" value="C:cytosol"/>
    <property type="evidence" value="ECO:0007669"/>
    <property type="project" value="TreeGrafter"/>
</dbReference>
<dbReference type="PANTHER" id="PTHR10996">
    <property type="entry name" value="2-HYDROXYACID DEHYDROGENASE-RELATED"/>
    <property type="match status" value="1"/>
</dbReference>
<dbReference type="InterPro" id="IPR050223">
    <property type="entry name" value="D-isomer_2-hydroxyacid_DH"/>
</dbReference>
<evidence type="ECO:0000313" key="7">
    <source>
        <dbReference type="EMBL" id="QIE54959.1"/>
    </source>
</evidence>
<dbReference type="GO" id="GO:0016618">
    <property type="term" value="F:hydroxypyruvate reductase [NAD(P)H] activity"/>
    <property type="evidence" value="ECO:0007669"/>
    <property type="project" value="TreeGrafter"/>
</dbReference>
<evidence type="ECO:0000256" key="3">
    <source>
        <dbReference type="ARBA" id="ARBA00023027"/>
    </source>
</evidence>
<evidence type="ECO:0000256" key="4">
    <source>
        <dbReference type="RuleBase" id="RU003719"/>
    </source>
</evidence>
<dbReference type="Gene3D" id="3.40.50.720">
    <property type="entry name" value="NAD(P)-binding Rossmann-like Domain"/>
    <property type="match status" value="2"/>
</dbReference>
<dbReference type="Pfam" id="PF02826">
    <property type="entry name" value="2-Hacid_dh_C"/>
    <property type="match status" value="1"/>
</dbReference>
<dbReference type="FunFam" id="3.40.50.720:FF:000213">
    <property type="entry name" value="Putative 2-hydroxyacid dehydrogenase"/>
    <property type="match status" value="1"/>
</dbReference>
<dbReference type="GO" id="GO:0051287">
    <property type="term" value="F:NAD binding"/>
    <property type="evidence" value="ECO:0007669"/>
    <property type="project" value="InterPro"/>
</dbReference>
<dbReference type="InterPro" id="IPR006140">
    <property type="entry name" value="D-isomer_DH_NAD-bd"/>
</dbReference>
<dbReference type="SUPFAM" id="SSF52283">
    <property type="entry name" value="Formate/glycerate dehydrogenase catalytic domain-like"/>
    <property type="match status" value="1"/>
</dbReference>
<dbReference type="AlphaFoldDB" id="A0A7L5BZD2"/>
<keyword evidence="8" id="KW-1185">Reference proteome</keyword>
<evidence type="ECO:0000256" key="2">
    <source>
        <dbReference type="ARBA" id="ARBA00023002"/>
    </source>
</evidence>